<dbReference type="EMBL" id="RCZM01000006">
    <property type="protein sequence ID" value="TPG13921.1"/>
    <property type="molecule type" value="Genomic_DNA"/>
</dbReference>
<evidence type="ECO:0000256" key="5">
    <source>
        <dbReference type="SAM" id="MobiDB-lite"/>
    </source>
</evidence>
<organism evidence="7 8">
    <name type="scientific">Pedococcus bigeumensis</name>
    <dbReference type="NCBI Taxonomy" id="433644"/>
    <lineage>
        <taxon>Bacteria</taxon>
        <taxon>Bacillati</taxon>
        <taxon>Actinomycetota</taxon>
        <taxon>Actinomycetes</taxon>
        <taxon>Micrococcales</taxon>
        <taxon>Intrasporangiaceae</taxon>
        <taxon>Pedococcus</taxon>
    </lineage>
</organism>
<evidence type="ECO:0000256" key="4">
    <source>
        <dbReference type="ARBA" id="ARBA00033298"/>
    </source>
</evidence>
<dbReference type="GO" id="GO:0004462">
    <property type="term" value="F:lactoylglutathione lyase activity"/>
    <property type="evidence" value="ECO:0007669"/>
    <property type="project" value="TreeGrafter"/>
</dbReference>
<dbReference type="GO" id="GO:0019243">
    <property type="term" value="P:methylglyoxal catabolic process to D-lactate via S-lactoyl-glutathione"/>
    <property type="evidence" value="ECO:0007669"/>
    <property type="project" value="TreeGrafter"/>
</dbReference>
<sequence length="142" mass="15375">MRTLHLGLRVEEPDRSLAFYTALGYELLGTVPETELGSLMMLALPGDEFVALELVHDPSRGPVEPAGFSHVVIQVQDVHATVADLTGRGIQAEEPGSPDGSGAFWTAWVVDPDGYRIELVQWPEGHPDGMTRSDLADPGQSR</sequence>
<evidence type="ECO:0000256" key="1">
    <source>
        <dbReference type="ARBA" id="ARBA00030291"/>
    </source>
</evidence>
<accession>A0A502CQE6</accession>
<evidence type="ECO:0000259" key="6">
    <source>
        <dbReference type="PROSITE" id="PS51819"/>
    </source>
</evidence>
<gene>
    <name evidence="7" type="ORF">EAH86_16980</name>
</gene>
<dbReference type="InterPro" id="IPR004360">
    <property type="entry name" value="Glyas_Fos-R_dOase_dom"/>
</dbReference>
<evidence type="ECO:0000313" key="7">
    <source>
        <dbReference type="EMBL" id="TPG13921.1"/>
    </source>
</evidence>
<dbReference type="AlphaFoldDB" id="A0A502CQE6"/>
<feature type="domain" description="VOC" evidence="6">
    <location>
        <begin position="2"/>
        <end position="122"/>
    </location>
</feature>
<reference evidence="7 8" key="1">
    <citation type="journal article" date="2019" name="Environ. Microbiol.">
        <title>Species interactions and distinct microbial communities in high Arctic permafrost affected cryosols are associated with the CH4 and CO2 gas fluxes.</title>
        <authorList>
            <person name="Altshuler I."/>
            <person name="Hamel J."/>
            <person name="Turney S."/>
            <person name="Magnuson E."/>
            <person name="Levesque R."/>
            <person name="Greer C."/>
            <person name="Whyte L.G."/>
        </authorList>
    </citation>
    <scope>NUCLEOTIDE SEQUENCE [LARGE SCALE GENOMIC DNA]</scope>
    <source>
        <strain evidence="7 8">S9.3A</strain>
    </source>
</reference>
<keyword evidence="8" id="KW-1185">Reference proteome</keyword>
<name>A0A502CQE6_9MICO</name>
<feature type="region of interest" description="Disordered" evidence="5">
    <location>
        <begin position="123"/>
        <end position="142"/>
    </location>
</feature>
<dbReference type="OrthoDB" id="115162at2"/>
<dbReference type="GO" id="GO:0005737">
    <property type="term" value="C:cytoplasm"/>
    <property type="evidence" value="ECO:0007669"/>
    <property type="project" value="TreeGrafter"/>
</dbReference>
<dbReference type="SUPFAM" id="SSF54593">
    <property type="entry name" value="Glyoxalase/Bleomycin resistance protein/Dihydroxybiphenyl dioxygenase"/>
    <property type="match status" value="1"/>
</dbReference>
<dbReference type="Proteomes" id="UP000317722">
    <property type="component" value="Unassembled WGS sequence"/>
</dbReference>
<feature type="compositionally biased region" description="Basic and acidic residues" evidence="5">
    <location>
        <begin position="125"/>
        <end position="135"/>
    </location>
</feature>
<dbReference type="PANTHER" id="PTHR46036">
    <property type="entry name" value="LACTOYLGLUTATHIONE LYASE"/>
    <property type="match status" value="1"/>
</dbReference>
<dbReference type="Pfam" id="PF00903">
    <property type="entry name" value="Glyoxalase"/>
    <property type="match status" value="1"/>
</dbReference>
<comment type="caution">
    <text evidence="7">The sequence shown here is derived from an EMBL/GenBank/DDBJ whole genome shotgun (WGS) entry which is preliminary data.</text>
</comment>
<evidence type="ECO:0000313" key="8">
    <source>
        <dbReference type="Proteomes" id="UP000317722"/>
    </source>
</evidence>
<proteinExistence type="predicted"/>
<protein>
    <recommendedName>
        <fullName evidence="2">Aldoketomutase</fullName>
    </recommendedName>
    <alternativeName>
        <fullName evidence="1">Ketone-aldehyde mutase</fullName>
    </alternativeName>
    <alternativeName>
        <fullName evidence="3">Methylglyoxalase</fullName>
    </alternativeName>
    <alternativeName>
        <fullName evidence="4">S-D-lactoylglutathione methylglyoxal lyase</fullName>
    </alternativeName>
</protein>
<dbReference type="RefSeq" id="WP_140742918.1">
    <property type="nucleotide sequence ID" value="NZ_RCZM01000006.1"/>
</dbReference>
<dbReference type="PROSITE" id="PS51819">
    <property type="entry name" value="VOC"/>
    <property type="match status" value="1"/>
</dbReference>
<dbReference type="InterPro" id="IPR029068">
    <property type="entry name" value="Glyas_Bleomycin-R_OHBP_Dase"/>
</dbReference>
<dbReference type="Gene3D" id="3.10.180.10">
    <property type="entry name" value="2,3-Dihydroxybiphenyl 1,2-Dioxygenase, domain 1"/>
    <property type="match status" value="1"/>
</dbReference>
<evidence type="ECO:0000256" key="3">
    <source>
        <dbReference type="ARBA" id="ARBA00032460"/>
    </source>
</evidence>
<dbReference type="InterPro" id="IPR037523">
    <property type="entry name" value="VOC_core"/>
</dbReference>
<evidence type="ECO:0000256" key="2">
    <source>
        <dbReference type="ARBA" id="ARBA00030892"/>
    </source>
</evidence>
<dbReference type="PANTHER" id="PTHR46036:SF5">
    <property type="entry name" value="LACTOYLGLUTATHIONE LYASE"/>
    <property type="match status" value="1"/>
</dbReference>